<protein>
    <recommendedName>
        <fullName evidence="1">Monalysin Pore-forming domain-containing protein</fullName>
    </recommendedName>
</protein>
<dbReference type="GO" id="GO:0031157">
    <property type="term" value="P:regulation of aggregate size involved in sorocarp development"/>
    <property type="evidence" value="ECO:0007669"/>
    <property type="project" value="InterPro"/>
</dbReference>
<dbReference type="PANTHER" id="PTHR35884:SF1">
    <property type="entry name" value="MONALYSIN BETA BARREL PORE-FORMING DOMAIN-CONTAINING PROTEIN-RELATED"/>
    <property type="match status" value="1"/>
</dbReference>
<dbReference type="InterPro" id="IPR040927">
    <property type="entry name" value="PF_Monalysin"/>
</dbReference>
<dbReference type="Proteomes" id="UP001344447">
    <property type="component" value="Unassembled WGS sequence"/>
</dbReference>
<sequence>MISISNDESFNNYPIEQVEFDLSKMQTVSTNDQVDSHFKNNRTNDMPGAVFVNNIGGEYAVPSKDITMNYIHGQRKKVKWQIYPVAVYLKNPMNKPIIPVATLKVNAQKGIDQKTTIMSSAGADISANLKVINPSLGVNIGKSTDSTDFGYETETNVDYTMTQEMNYYFYQTAVLFCFRSPYGAGYKESYTHGLDQTLIAQNNPGCYREYYGLTSYDNWFFVSIDRDDFMMRVQDNLYAAKTHNEMVEYFMSNQSLLFASIGKPLPTN</sequence>
<evidence type="ECO:0000313" key="3">
    <source>
        <dbReference type="Proteomes" id="UP001344447"/>
    </source>
</evidence>
<dbReference type="AlphaFoldDB" id="A0AAN7TU78"/>
<evidence type="ECO:0000313" key="2">
    <source>
        <dbReference type="EMBL" id="KAK5575488.1"/>
    </source>
</evidence>
<comment type="caution">
    <text evidence="2">The sequence shown here is derived from an EMBL/GenBank/DDBJ whole genome shotgun (WGS) entry which is preliminary data.</text>
</comment>
<gene>
    <name evidence="2" type="ORF">RB653_006621</name>
</gene>
<dbReference type="EMBL" id="JAVFKY010000005">
    <property type="protein sequence ID" value="KAK5575488.1"/>
    <property type="molecule type" value="Genomic_DNA"/>
</dbReference>
<accession>A0AAN7TU78</accession>
<dbReference type="PANTHER" id="PTHR35884">
    <property type="entry name" value="SMALL AGGREGATE FORMATION PROTEIN"/>
    <property type="match status" value="1"/>
</dbReference>
<reference evidence="2 3" key="1">
    <citation type="submission" date="2023-11" db="EMBL/GenBank/DDBJ databases">
        <title>Dfirmibasis_genome.</title>
        <authorList>
            <person name="Edelbroek B."/>
            <person name="Kjellin J."/>
            <person name="Jerlstrom-Hultqvist J."/>
            <person name="Soderbom F."/>
        </authorList>
    </citation>
    <scope>NUCLEOTIDE SEQUENCE [LARGE SCALE GENOMIC DNA]</scope>
    <source>
        <strain evidence="2 3">TNS-C-14</strain>
    </source>
</reference>
<keyword evidence="3" id="KW-1185">Reference proteome</keyword>
<feature type="domain" description="Monalysin Pore-forming" evidence="1">
    <location>
        <begin position="25"/>
        <end position="252"/>
    </location>
</feature>
<proteinExistence type="predicted"/>
<name>A0AAN7TU78_9MYCE</name>
<dbReference type="InterPro" id="IPR038768">
    <property type="entry name" value="SmlA"/>
</dbReference>
<evidence type="ECO:0000259" key="1">
    <source>
        <dbReference type="Pfam" id="PF18063"/>
    </source>
</evidence>
<dbReference type="Pfam" id="PF18063">
    <property type="entry name" value="BB_PF"/>
    <property type="match status" value="1"/>
</dbReference>
<organism evidence="2 3">
    <name type="scientific">Dictyostelium firmibasis</name>
    <dbReference type="NCBI Taxonomy" id="79012"/>
    <lineage>
        <taxon>Eukaryota</taxon>
        <taxon>Amoebozoa</taxon>
        <taxon>Evosea</taxon>
        <taxon>Eumycetozoa</taxon>
        <taxon>Dictyostelia</taxon>
        <taxon>Dictyosteliales</taxon>
        <taxon>Dictyosteliaceae</taxon>
        <taxon>Dictyostelium</taxon>
    </lineage>
</organism>